<name>A0AAE9EHT3_CAEBR</name>
<dbReference type="Proteomes" id="UP000829354">
    <property type="component" value="Chromosome III"/>
</dbReference>
<proteinExistence type="predicted"/>
<accession>A0AAE9EHT3</accession>
<dbReference type="PANTHER" id="PTHR31720:SF3">
    <property type="entry name" value="SERPENTINE RECEPTOR, CLASS Z-RELATED"/>
    <property type="match status" value="1"/>
</dbReference>
<dbReference type="Pfam" id="PF10325">
    <property type="entry name" value="7TM_GPCR_Srz"/>
    <property type="match status" value="1"/>
</dbReference>
<keyword evidence="1" id="KW-1133">Transmembrane helix</keyword>
<dbReference type="EMBL" id="CP092622">
    <property type="protein sequence ID" value="UMM21647.1"/>
    <property type="molecule type" value="Genomic_DNA"/>
</dbReference>
<reference evidence="2 3" key="1">
    <citation type="submission" date="2022-04" db="EMBL/GenBank/DDBJ databases">
        <title>Chromosome-level reference genomes for two strains of Caenorhabditis briggsae: an improved platform for comparative genomics.</title>
        <authorList>
            <person name="Stevens L."/>
            <person name="Andersen E."/>
        </authorList>
    </citation>
    <scope>NUCLEOTIDE SEQUENCE [LARGE SCALE GENOMIC DNA]</scope>
    <source>
        <strain evidence="2">VX34</strain>
        <tissue evidence="2">Whole-organism</tissue>
    </source>
</reference>
<evidence type="ECO:0000313" key="2">
    <source>
        <dbReference type="EMBL" id="UMM21647.1"/>
    </source>
</evidence>
<gene>
    <name evidence="2" type="ORF">L5515_003239</name>
</gene>
<evidence type="ECO:0000256" key="1">
    <source>
        <dbReference type="SAM" id="Phobius"/>
    </source>
</evidence>
<evidence type="ECO:0008006" key="4">
    <source>
        <dbReference type="Google" id="ProtNLM"/>
    </source>
</evidence>
<dbReference type="AlphaFoldDB" id="A0AAE9EHT3"/>
<feature type="transmembrane region" description="Helical" evidence="1">
    <location>
        <begin position="12"/>
        <end position="32"/>
    </location>
</feature>
<feature type="transmembrane region" description="Helical" evidence="1">
    <location>
        <begin position="128"/>
        <end position="145"/>
    </location>
</feature>
<keyword evidence="3" id="KW-1185">Reference proteome</keyword>
<organism evidence="2 3">
    <name type="scientific">Caenorhabditis briggsae</name>
    <dbReference type="NCBI Taxonomy" id="6238"/>
    <lineage>
        <taxon>Eukaryota</taxon>
        <taxon>Metazoa</taxon>
        <taxon>Ecdysozoa</taxon>
        <taxon>Nematoda</taxon>
        <taxon>Chromadorea</taxon>
        <taxon>Rhabditida</taxon>
        <taxon>Rhabditina</taxon>
        <taxon>Rhabditomorpha</taxon>
        <taxon>Rhabditoidea</taxon>
        <taxon>Rhabditidae</taxon>
        <taxon>Peloderinae</taxon>
        <taxon>Caenorhabditis</taxon>
    </lineage>
</organism>
<keyword evidence="1" id="KW-0472">Membrane</keyword>
<evidence type="ECO:0000313" key="3">
    <source>
        <dbReference type="Proteomes" id="UP000829354"/>
    </source>
</evidence>
<keyword evidence="1" id="KW-0812">Transmembrane</keyword>
<feature type="transmembrane region" description="Helical" evidence="1">
    <location>
        <begin position="86"/>
        <end position="108"/>
    </location>
</feature>
<protein>
    <recommendedName>
        <fullName evidence="4">Serpentine receptor class gamma</fullName>
    </recommendedName>
</protein>
<dbReference type="InterPro" id="IPR018817">
    <property type="entry name" value="7TM_GPCR_serpentine_rcpt_Srz"/>
</dbReference>
<feature type="transmembrane region" description="Helical" evidence="1">
    <location>
        <begin position="44"/>
        <end position="65"/>
    </location>
</feature>
<sequence length="192" mass="22102">MNNPRSTIKKVFWIGYASYAFDFVFILRELIVSLVPGNSGEKAYLIYYITLNAIVISSAFLYLPIVISIRKFTHLASAKLNNPQRFVLWQLVVVAAEKTIWLPFYFGFFTHYVLNDWPLLDKIYVCKVIDSAFMMVVVKLTYLGCNRRNLQTILAAFGPKNILKKLKFWDHRSGQVHPQVPAVVAQIYTTNA</sequence>
<dbReference type="PANTHER" id="PTHR31720">
    <property type="entry name" value="SERPENTINE RECEPTOR, CLASS Z-RELATED"/>
    <property type="match status" value="1"/>
</dbReference>